<protein>
    <submittedName>
        <fullName evidence="1">1382_t:CDS:1</fullName>
    </submittedName>
</protein>
<accession>A0A9N9JM38</accession>
<reference evidence="1" key="1">
    <citation type="submission" date="2021-06" db="EMBL/GenBank/DDBJ databases">
        <authorList>
            <person name="Kallberg Y."/>
            <person name="Tangrot J."/>
            <person name="Rosling A."/>
        </authorList>
    </citation>
    <scope>NUCLEOTIDE SEQUENCE</scope>
    <source>
        <strain evidence="1">CL551</strain>
    </source>
</reference>
<dbReference type="EMBL" id="CAJVPV010058980">
    <property type="protein sequence ID" value="CAG8788424.1"/>
    <property type="molecule type" value="Genomic_DNA"/>
</dbReference>
<feature type="non-terminal residue" evidence="1">
    <location>
        <position position="139"/>
    </location>
</feature>
<dbReference type="AlphaFoldDB" id="A0A9N9JM38"/>
<feature type="non-terminal residue" evidence="1">
    <location>
        <position position="1"/>
    </location>
</feature>
<organism evidence="1 2">
    <name type="scientific">Acaulospora morrowiae</name>
    <dbReference type="NCBI Taxonomy" id="94023"/>
    <lineage>
        <taxon>Eukaryota</taxon>
        <taxon>Fungi</taxon>
        <taxon>Fungi incertae sedis</taxon>
        <taxon>Mucoromycota</taxon>
        <taxon>Glomeromycotina</taxon>
        <taxon>Glomeromycetes</taxon>
        <taxon>Diversisporales</taxon>
        <taxon>Acaulosporaceae</taxon>
        <taxon>Acaulospora</taxon>
    </lineage>
</organism>
<keyword evidence="2" id="KW-1185">Reference proteome</keyword>
<evidence type="ECO:0000313" key="1">
    <source>
        <dbReference type="EMBL" id="CAG8788424.1"/>
    </source>
</evidence>
<sequence length="139" mass="16300">EHNVYGITRDTTGQYVIVFDEFSSRSSRYGKCTQCKKYNTSGAWCQSCDPFEITQGWTSGNNDIDDYIKEIQLKTTEYEHVIEWIPFDRLYNLQKVDESRLQALWLDGIRKVKSRTESHTVDLKIFDGLQVDALEFIRN</sequence>
<gene>
    <name evidence="1" type="ORF">AMORRO_LOCUS17929</name>
</gene>
<dbReference type="Proteomes" id="UP000789342">
    <property type="component" value="Unassembled WGS sequence"/>
</dbReference>
<comment type="caution">
    <text evidence="1">The sequence shown here is derived from an EMBL/GenBank/DDBJ whole genome shotgun (WGS) entry which is preliminary data.</text>
</comment>
<proteinExistence type="predicted"/>
<evidence type="ECO:0000313" key="2">
    <source>
        <dbReference type="Proteomes" id="UP000789342"/>
    </source>
</evidence>
<name>A0A9N9JM38_9GLOM</name>
<dbReference type="OrthoDB" id="2441790at2759"/>